<organism evidence="1 2">
    <name type="scientific">Rothia dentocariosa</name>
    <dbReference type="NCBI Taxonomy" id="2047"/>
    <lineage>
        <taxon>Bacteria</taxon>
        <taxon>Bacillati</taxon>
        <taxon>Actinomycetota</taxon>
        <taxon>Actinomycetes</taxon>
        <taxon>Micrococcales</taxon>
        <taxon>Micrococcaceae</taxon>
        <taxon>Rothia</taxon>
    </lineage>
</organism>
<evidence type="ECO:0000313" key="1">
    <source>
        <dbReference type="EMBL" id="MBF1650753.1"/>
    </source>
</evidence>
<sequence>MTDTSPKGIFETDECGVIEMYNAPDGKNIPEYVSQIQTGKKYKMYKTWSTRNDDRNFNTLRLEEIKE</sequence>
<protein>
    <submittedName>
        <fullName evidence="1">Uncharacterized protein</fullName>
    </submittedName>
</protein>
<name>A0A930KHC0_9MICC</name>
<gene>
    <name evidence="1" type="ORF">HXO56_11890</name>
</gene>
<evidence type="ECO:0000313" key="2">
    <source>
        <dbReference type="Proteomes" id="UP000769484"/>
    </source>
</evidence>
<comment type="caution">
    <text evidence="1">The sequence shown here is derived from an EMBL/GenBank/DDBJ whole genome shotgun (WGS) entry which is preliminary data.</text>
</comment>
<reference evidence="1" key="1">
    <citation type="submission" date="2020-04" db="EMBL/GenBank/DDBJ databases">
        <title>Deep metagenomics examines the oral microbiome during advanced dental caries in children, revealing novel taxa and co-occurrences with host molecules.</title>
        <authorList>
            <person name="Baker J.L."/>
            <person name="Morton J.T."/>
            <person name="Dinis M."/>
            <person name="Alvarez R."/>
            <person name="Tran N.C."/>
            <person name="Knight R."/>
            <person name="Edlund A."/>
        </authorList>
    </citation>
    <scope>NUCLEOTIDE SEQUENCE</scope>
    <source>
        <strain evidence="1">JCVI_47_bin.4</strain>
    </source>
</reference>
<proteinExistence type="predicted"/>
<accession>A0A930KHC0</accession>
<dbReference type="AlphaFoldDB" id="A0A930KHC0"/>
<dbReference type="EMBL" id="JABZXJ010000109">
    <property type="protein sequence ID" value="MBF1650753.1"/>
    <property type="molecule type" value="Genomic_DNA"/>
</dbReference>
<dbReference type="Proteomes" id="UP000769484">
    <property type="component" value="Unassembled WGS sequence"/>
</dbReference>